<keyword evidence="2" id="KW-0408">Iron</keyword>
<proteinExistence type="predicted"/>
<dbReference type="SUPFAM" id="SSF56436">
    <property type="entry name" value="C-type lectin-like"/>
    <property type="match status" value="1"/>
</dbReference>
<dbReference type="InterPro" id="IPR042095">
    <property type="entry name" value="SUMF_sf"/>
</dbReference>
<feature type="domain" description="DinB-like" evidence="6">
    <location>
        <begin position="14"/>
        <end position="162"/>
    </location>
</feature>
<evidence type="ECO:0000256" key="4">
    <source>
        <dbReference type="SAM" id="MobiDB-lite"/>
    </source>
</evidence>
<dbReference type="Gene3D" id="3.90.1580.10">
    <property type="entry name" value="paralog of FGE (formylglycine-generating enzyme)"/>
    <property type="match status" value="1"/>
</dbReference>
<dbReference type="EMBL" id="JAPMXC010000001">
    <property type="protein sequence ID" value="MCY0387769.1"/>
    <property type="molecule type" value="Genomic_DNA"/>
</dbReference>
<evidence type="ECO:0000256" key="3">
    <source>
        <dbReference type="ARBA" id="ARBA00037882"/>
    </source>
</evidence>
<dbReference type="PANTHER" id="PTHR23150">
    <property type="entry name" value="SULFATASE MODIFYING FACTOR 1, 2"/>
    <property type="match status" value="1"/>
</dbReference>
<dbReference type="Proteomes" id="UP001082899">
    <property type="component" value="Unassembled WGS sequence"/>
</dbReference>
<dbReference type="InterPro" id="IPR005532">
    <property type="entry name" value="SUMF_dom"/>
</dbReference>
<evidence type="ECO:0000313" key="8">
    <source>
        <dbReference type="Proteomes" id="UP001082899"/>
    </source>
</evidence>
<dbReference type="PANTHER" id="PTHR23150:SF26">
    <property type="entry name" value="GENERIC METHYLTRANSFERASE"/>
    <property type="match status" value="1"/>
</dbReference>
<feature type="compositionally biased region" description="Gly residues" evidence="4">
    <location>
        <begin position="127"/>
        <end position="138"/>
    </location>
</feature>
<keyword evidence="1" id="KW-0560">Oxidoreductase</keyword>
<dbReference type="Pfam" id="PF03781">
    <property type="entry name" value="FGE-sulfatase"/>
    <property type="match status" value="1"/>
</dbReference>
<dbReference type="SUPFAM" id="SSF109854">
    <property type="entry name" value="DinB/YfiT-like putative metalloenzymes"/>
    <property type="match status" value="1"/>
</dbReference>
<evidence type="ECO:0000259" key="5">
    <source>
        <dbReference type="Pfam" id="PF03781"/>
    </source>
</evidence>
<comment type="pathway">
    <text evidence="3">Amino-acid biosynthesis; ergothioneine biosynthesis.</text>
</comment>
<evidence type="ECO:0000259" key="6">
    <source>
        <dbReference type="Pfam" id="PF12867"/>
    </source>
</evidence>
<evidence type="ECO:0000313" key="7">
    <source>
        <dbReference type="EMBL" id="MCY0387769.1"/>
    </source>
</evidence>
<comment type="caution">
    <text evidence="7">The sequence shown here is derived from an EMBL/GenBank/DDBJ whole genome shotgun (WGS) entry which is preliminary data.</text>
</comment>
<name>A0ABT3ZMM6_9BURK</name>
<feature type="region of interest" description="Disordered" evidence="4">
    <location>
        <begin position="122"/>
        <end position="141"/>
    </location>
</feature>
<protein>
    <submittedName>
        <fullName evidence="7">SUMF1/EgtB/PvdO family nonheme iron enzyme</fullName>
    </submittedName>
</protein>
<evidence type="ECO:0000256" key="2">
    <source>
        <dbReference type="ARBA" id="ARBA00023004"/>
    </source>
</evidence>
<dbReference type="Pfam" id="PF12867">
    <property type="entry name" value="DinB_2"/>
    <property type="match status" value="1"/>
</dbReference>
<organism evidence="7 8">
    <name type="scientific">Robbsia betulipollinis</name>
    <dbReference type="NCBI Taxonomy" id="2981849"/>
    <lineage>
        <taxon>Bacteria</taxon>
        <taxon>Pseudomonadati</taxon>
        <taxon>Pseudomonadota</taxon>
        <taxon>Betaproteobacteria</taxon>
        <taxon>Burkholderiales</taxon>
        <taxon>Burkholderiaceae</taxon>
        <taxon>Robbsia</taxon>
    </lineage>
</organism>
<keyword evidence="8" id="KW-1185">Reference proteome</keyword>
<sequence length="462" mass="51574">MQRDPFAAQSFAVQYREACRHTDELFDRIHPEYLVARPVAERHRLLFYIGHLEAFDWNLLSGRLFDVPAFNPAFDRLFAFGIDPVGGGLPTDQPADWPSLEAIREYRDEVRRRIVAQIADTDFSGAGQPGAGQPGAGQPGAQVDPATLLQVVIEHRQMHAETLAYLIHQMPLAQKRIPTDGSLSLPARLPPRPAAEMRRIPAGTAVLGIPRTPDVKDAVAGGGEMPAGVGRFGWDNEFGACEVAVPAFLIDRHMVTNGEFLAFVDAGGYQRPEFWSDADRAWLTQGGIAHPAFWRREAAGWRQRTMFEELPLPLDWPVYVSHAEAQAYARFVGKRLPTEAQWLRAAEGAAGQEAPPEDGNFDFRAWDPSPVHAHPRNRSMHGVEGQFGNGWEWTSDAFAPLPGFVAFPFYPGYSADFFDGQHFVMKGGSPRTAARMLRPSFRNWFQPHYPYVYVGLRCVQDV</sequence>
<gene>
    <name evidence="7" type="ORF">OVY01_11095</name>
</gene>
<evidence type="ECO:0000256" key="1">
    <source>
        <dbReference type="ARBA" id="ARBA00023002"/>
    </source>
</evidence>
<accession>A0ABT3ZMM6</accession>
<dbReference type="Gene3D" id="1.20.120.450">
    <property type="entry name" value="dinb family like domain"/>
    <property type="match status" value="1"/>
</dbReference>
<dbReference type="InterPro" id="IPR024775">
    <property type="entry name" value="DinB-like"/>
</dbReference>
<dbReference type="InterPro" id="IPR051043">
    <property type="entry name" value="Sulfatase_Mod_Factor_Kinase"/>
</dbReference>
<dbReference type="RefSeq" id="WP_267847489.1">
    <property type="nucleotide sequence ID" value="NZ_JAPMXC010000001.1"/>
</dbReference>
<dbReference type="InterPro" id="IPR016187">
    <property type="entry name" value="CTDL_fold"/>
</dbReference>
<feature type="domain" description="Sulfatase-modifying factor enzyme-like" evidence="5">
    <location>
        <begin position="222"/>
        <end position="459"/>
    </location>
</feature>
<reference evidence="7" key="1">
    <citation type="submission" date="2022-11" db="EMBL/GenBank/DDBJ databases">
        <title>Robbsia betulipollinis sp. nov., isolated from pollen of birch (Betula pendula).</title>
        <authorList>
            <person name="Shi H."/>
            <person name="Ambika Manirajan B."/>
            <person name="Ratering S."/>
            <person name="Geissler-Plaum R."/>
            <person name="Schnell S."/>
        </authorList>
    </citation>
    <scope>NUCLEOTIDE SEQUENCE</scope>
    <source>
        <strain evidence="7">Bb-Pol-6</strain>
    </source>
</reference>
<dbReference type="InterPro" id="IPR034660">
    <property type="entry name" value="DinB/YfiT-like"/>
</dbReference>